<evidence type="ECO:0000256" key="6">
    <source>
        <dbReference type="SAM" id="Coils"/>
    </source>
</evidence>
<evidence type="ECO:0000259" key="8">
    <source>
        <dbReference type="Pfam" id="PF07244"/>
    </source>
</evidence>
<dbReference type="Proteomes" id="UP001209885">
    <property type="component" value="Unassembled WGS sequence"/>
</dbReference>
<keyword evidence="2" id="KW-0812">Transmembrane</keyword>
<reference evidence="9 10" key="1">
    <citation type="submission" date="2022-11" db="EMBL/GenBank/DDBJ databases">
        <title>The characterization of three novel Bacteroidetes species and genomic analysis of their roles in tidal elemental geochemical cycles.</title>
        <authorList>
            <person name="Ma K."/>
        </authorList>
    </citation>
    <scope>NUCLEOTIDE SEQUENCE [LARGE SCALE GENOMIC DNA]</scope>
    <source>
        <strain evidence="9 10">M17</strain>
    </source>
</reference>
<evidence type="ECO:0000256" key="5">
    <source>
        <dbReference type="ARBA" id="ARBA00023237"/>
    </source>
</evidence>
<keyword evidence="10" id="KW-1185">Reference proteome</keyword>
<dbReference type="RefSeq" id="WP_266056790.1">
    <property type="nucleotide sequence ID" value="NZ_JAPFQN010000005.1"/>
</dbReference>
<evidence type="ECO:0000256" key="3">
    <source>
        <dbReference type="ARBA" id="ARBA00022729"/>
    </source>
</evidence>
<dbReference type="Pfam" id="PF07244">
    <property type="entry name" value="POTRA"/>
    <property type="match status" value="1"/>
</dbReference>
<evidence type="ECO:0000313" key="10">
    <source>
        <dbReference type="Proteomes" id="UP001209885"/>
    </source>
</evidence>
<sequence>MNKYNLIILPLITLLLSGCLGTRYLEGNEKLLVKNKIKGEVNIPNSDIEPVIIQKPNKKLPIIPFAIYVWFYETGERYYDVDEILEDKQEVIEKYNSRIEEAEKEKKKNKLQRKRRKKVSKIDKKLEEGNLLMRWGEPLAVYDSSLSSTSAAAIEQLLKNKGYFNAEVDYHIDTARNNEKVIVTYELNPKARYLIRDVSYDIQDSTLEETLSKAKDIRKIKTGVAYDQAILIDKRNELDAYLKNHGYFNFNREYIRATVTKHDSLNVVDININILNPENKNSHSLYKIDSVTMVTDSDVKNKEEPRQKIYYRGISYKYFEKTYSSKVLTSRIFVKPGQLYSRENIFDTQRQLGTLDMFRTINITYDTLGGNIDVFISVTPLKKFQMANEFGLGINISQGVPGPFYNLTLKNRNTFGGLEILQLNARVGFERVATENESNNEFYNNNEYGANLSLTFPQFILPLGEARKTNMGKLNPTTKILTGYNYVSTPEYQRENINAYISYQWFKHQKNYYNLTPLEVYLIDSEIKDSLFQARLRELELQGNSLIRSFDPSFVSATYFTFTKNINQYGQGSDNNSAYFRLLLEHGGIIPEFNSSLTFFKYDKVSVDFRRLIVFDERTQLAYKIKGGVAVPYGSGSENLAPLPYEKYFFTGGSNSIRAWRSKRLGPGDYQPLFFVGDTDSLAYDDRFEQPGEILLEASIEFRQNLAGFIDIAFFIDAGNVWRLKDVNLNPEGSANTENGKFEFENFYKEIAVGSGAGLRLDFSYIVVRFDVGVKIHDPGRAEGRRFIWDEGFNKYPYNTRAADPFVLNIGVGYPF</sequence>
<dbReference type="Gene3D" id="2.40.160.50">
    <property type="entry name" value="membrane protein fhac: a member of the omp85/tpsb transporter family"/>
    <property type="match status" value="1"/>
</dbReference>
<dbReference type="InterPro" id="IPR000184">
    <property type="entry name" value="Bac_surfAg_D15"/>
</dbReference>
<feature type="coiled-coil region" evidence="6">
    <location>
        <begin position="85"/>
        <end position="128"/>
    </location>
</feature>
<dbReference type="PROSITE" id="PS51257">
    <property type="entry name" value="PROKAR_LIPOPROTEIN"/>
    <property type="match status" value="1"/>
</dbReference>
<evidence type="ECO:0000313" key="9">
    <source>
        <dbReference type="EMBL" id="MCX2744329.1"/>
    </source>
</evidence>
<gene>
    <name evidence="9" type="ORF">OO013_10650</name>
</gene>
<dbReference type="Gene3D" id="3.10.20.310">
    <property type="entry name" value="membrane protein fhac"/>
    <property type="match status" value="1"/>
</dbReference>
<dbReference type="EMBL" id="JAPFQN010000005">
    <property type="protein sequence ID" value="MCX2744329.1"/>
    <property type="molecule type" value="Genomic_DNA"/>
</dbReference>
<protein>
    <submittedName>
        <fullName evidence="9">BamA/TamA family outer membrane protein</fullName>
    </submittedName>
</protein>
<evidence type="ECO:0000256" key="1">
    <source>
        <dbReference type="ARBA" id="ARBA00004370"/>
    </source>
</evidence>
<keyword evidence="5" id="KW-0998">Cell outer membrane</keyword>
<comment type="caution">
    <text evidence="9">The sequence shown here is derived from an EMBL/GenBank/DDBJ whole genome shotgun (WGS) entry which is preliminary data.</text>
</comment>
<proteinExistence type="predicted"/>
<accession>A0ABT3RRD1</accession>
<dbReference type="PANTHER" id="PTHR12815">
    <property type="entry name" value="SORTING AND ASSEMBLY MACHINERY SAMM50 PROTEIN FAMILY MEMBER"/>
    <property type="match status" value="1"/>
</dbReference>
<dbReference type="InterPro" id="IPR010827">
    <property type="entry name" value="BamA/TamA_POTRA"/>
</dbReference>
<organism evidence="9 10">
    <name type="scientific">Mangrovivirga halotolerans</name>
    <dbReference type="NCBI Taxonomy" id="2993936"/>
    <lineage>
        <taxon>Bacteria</taxon>
        <taxon>Pseudomonadati</taxon>
        <taxon>Bacteroidota</taxon>
        <taxon>Cytophagia</taxon>
        <taxon>Cytophagales</taxon>
        <taxon>Mangrovivirgaceae</taxon>
        <taxon>Mangrovivirga</taxon>
    </lineage>
</organism>
<feature type="domain" description="POTRA" evidence="8">
    <location>
        <begin position="129"/>
        <end position="189"/>
    </location>
</feature>
<evidence type="ECO:0000259" key="7">
    <source>
        <dbReference type="Pfam" id="PF01103"/>
    </source>
</evidence>
<keyword evidence="4" id="KW-0472">Membrane</keyword>
<keyword evidence="6" id="KW-0175">Coiled coil</keyword>
<name>A0ABT3RRD1_9BACT</name>
<feature type="domain" description="Bacterial surface antigen (D15)" evidence="7">
    <location>
        <begin position="424"/>
        <end position="789"/>
    </location>
</feature>
<dbReference type="InterPro" id="IPR039910">
    <property type="entry name" value="D15-like"/>
</dbReference>
<evidence type="ECO:0000256" key="4">
    <source>
        <dbReference type="ARBA" id="ARBA00023136"/>
    </source>
</evidence>
<dbReference type="Pfam" id="PF01103">
    <property type="entry name" value="Omp85"/>
    <property type="match status" value="1"/>
</dbReference>
<keyword evidence="3" id="KW-0732">Signal</keyword>
<dbReference type="PANTHER" id="PTHR12815:SF47">
    <property type="entry name" value="TRANSLOCATION AND ASSEMBLY MODULE SUBUNIT TAMA"/>
    <property type="match status" value="1"/>
</dbReference>
<comment type="subcellular location">
    <subcellularLocation>
        <location evidence="1">Membrane</location>
    </subcellularLocation>
</comment>
<evidence type="ECO:0000256" key="2">
    <source>
        <dbReference type="ARBA" id="ARBA00022692"/>
    </source>
</evidence>